<dbReference type="EnsemblMetazoa" id="XM_030998949">
    <property type="protein sequence ID" value="XP_030854809"/>
    <property type="gene ID" value="LOC105445099"/>
</dbReference>
<dbReference type="OMA" id="CKDERRY"/>
<dbReference type="Gene3D" id="1.25.10.10">
    <property type="entry name" value="Leucine-rich Repeat Variant"/>
    <property type="match status" value="1"/>
</dbReference>
<dbReference type="InParanoid" id="A0A7M7T591"/>
<reference evidence="6" key="2">
    <citation type="submission" date="2021-01" db="UniProtKB">
        <authorList>
            <consortium name="EnsemblMetazoa"/>
        </authorList>
    </citation>
    <scope>IDENTIFICATION</scope>
</reference>
<dbReference type="KEGG" id="spu:105445099"/>
<keyword evidence="2" id="KW-0645">Protease</keyword>
<dbReference type="GeneID" id="105445099"/>
<dbReference type="InterPro" id="IPR042266">
    <property type="entry name" value="PPPDE_sf"/>
</dbReference>
<keyword evidence="7" id="KW-1185">Reference proteome</keyword>
<name>A0A7M7T591_STRPU</name>
<accession>A0A7M7T591</accession>
<dbReference type="OrthoDB" id="21221at2759"/>
<evidence type="ECO:0000313" key="6">
    <source>
        <dbReference type="EnsemblMetazoa" id="XP_030854809"/>
    </source>
</evidence>
<dbReference type="PANTHER" id="PTHR12378">
    <property type="entry name" value="DESUMOYLATING ISOPEPTIDASE"/>
    <property type="match status" value="1"/>
</dbReference>
<comment type="similarity">
    <text evidence="1">Belongs to the DeSI family.</text>
</comment>
<organism evidence="6 7">
    <name type="scientific">Strongylocentrotus purpuratus</name>
    <name type="common">Purple sea urchin</name>
    <dbReference type="NCBI Taxonomy" id="7668"/>
    <lineage>
        <taxon>Eukaryota</taxon>
        <taxon>Metazoa</taxon>
        <taxon>Echinodermata</taxon>
        <taxon>Eleutherozoa</taxon>
        <taxon>Echinozoa</taxon>
        <taxon>Echinoidea</taxon>
        <taxon>Euechinoidea</taxon>
        <taxon>Echinacea</taxon>
        <taxon>Camarodonta</taxon>
        <taxon>Echinidea</taxon>
        <taxon>Strongylocentrotidae</taxon>
        <taxon>Strongylocentrotus</taxon>
    </lineage>
</organism>
<feature type="region of interest" description="Disordered" evidence="4">
    <location>
        <begin position="152"/>
        <end position="221"/>
    </location>
</feature>
<dbReference type="InterPro" id="IPR008580">
    <property type="entry name" value="PPPDE_dom"/>
</dbReference>
<dbReference type="RefSeq" id="XP_030854809.1">
    <property type="nucleotide sequence ID" value="XM_030998949.1"/>
</dbReference>
<dbReference type="GO" id="GO:0006611">
    <property type="term" value="P:protein export from nucleus"/>
    <property type="evidence" value="ECO:0000318"/>
    <property type="project" value="GO_Central"/>
</dbReference>
<feature type="compositionally biased region" description="Basic and acidic residues" evidence="4">
    <location>
        <begin position="196"/>
        <end position="205"/>
    </location>
</feature>
<dbReference type="Gene3D" id="3.90.1720.30">
    <property type="entry name" value="PPPDE domains"/>
    <property type="match status" value="1"/>
</dbReference>
<evidence type="ECO:0000256" key="2">
    <source>
        <dbReference type="ARBA" id="ARBA00022670"/>
    </source>
</evidence>
<dbReference type="Pfam" id="PF05903">
    <property type="entry name" value="Peptidase_C97"/>
    <property type="match status" value="1"/>
</dbReference>
<feature type="domain" description="PPPDE" evidence="5">
    <location>
        <begin position="7"/>
        <end position="149"/>
    </location>
</feature>
<dbReference type="AlphaFoldDB" id="A0A7M7T591"/>
<dbReference type="PANTHER" id="PTHR12378:SF7">
    <property type="entry name" value="DESUMOYLATING ISOPEPTIDASE 1"/>
    <property type="match status" value="1"/>
</dbReference>
<dbReference type="GO" id="GO:0006508">
    <property type="term" value="P:proteolysis"/>
    <property type="evidence" value="ECO:0007669"/>
    <property type="project" value="UniProtKB-KW"/>
</dbReference>
<evidence type="ECO:0000256" key="1">
    <source>
        <dbReference type="ARBA" id="ARBA00008140"/>
    </source>
</evidence>
<dbReference type="PROSITE" id="PS51858">
    <property type="entry name" value="PPPDE"/>
    <property type="match status" value="1"/>
</dbReference>
<feature type="compositionally biased region" description="Low complexity" evidence="4">
    <location>
        <begin position="184"/>
        <end position="195"/>
    </location>
</feature>
<evidence type="ECO:0000313" key="7">
    <source>
        <dbReference type="Proteomes" id="UP000007110"/>
    </source>
</evidence>
<proteinExistence type="inferred from homology"/>
<dbReference type="SMART" id="SM01179">
    <property type="entry name" value="DUF862"/>
    <property type="match status" value="1"/>
</dbReference>
<evidence type="ECO:0000256" key="3">
    <source>
        <dbReference type="ARBA" id="ARBA00022801"/>
    </source>
</evidence>
<protein>
    <recommendedName>
        <fullName evidence="5">PPPDE domain-containing protein</fullName>
    </recommendedName>
</protein>
<dbReference type="Pfam" id="PF08324">
    <property type="entry name" value="PUL"/>
    <property type="match status" value="1"/>
</dbReference>
<sequence>MEQPEPKDVHLYIYDLTKGLARQLSLALLNKQIDGIWHTGIVVYGREYFFGGGGIESCRPCGTILGQPTQVHKIGSTQVSYSLFLEYLGEMGMSAFSGDTYNLINHNCNNFSNEVAQFLTGNSIPAHITDLPQEVLNTPIGQAMKPLIDALAYNPTGNRPDSEGGPSVYDAQASGAGGKPPPATQTASTSTSTKESTTKSEEASKPKQTPEAAYNEEEEEDNDLFLKKLRERRQSRSITRLCLFRDGDPAAFTDSIKQHLPQSLLTADEMMILDQMKDAFQAPSDSLLDDDWDKTLPPVKPDYFLVIGKLLGRTDLPPVVLIPLLQLLQLAFLREDVIGLLCTNEDRTIIDFVSRAEGQPQKVQVEIIHLLCNMCASSQGYAWVISEKEWKAPSANGASTSNMKIIKAIVIAMLLSGSDQLCEAAASLVFNFTRHKLVDDNAVDFGSALLQVLSTGEFSEPTVYYGIGSLYGLMGNVEVLCLANVMGFNTDKWVGLSDRINQIIYDMCLLLEEK</sequence>
<dbReference type="GO" id="GO:0008233">
    <property type="term" value="F:peptidase activity"/>
    <property type="evidence" value="ECO:0007669"/>
    <property type="project" value="UniProtKB-KW"/>
</dbReference>
<keyword evidence="3" id="KW-0378">Hydrolase</keyword>
<evidence type="ECO:0000256" key="4">
    <source>
        <dbReference type="SAM" id="MobiDB-lite"/>
    </source>
</evidence>
<reference evidence="7" key="1">
    <citation type="submission" date="2015-02" db="EMBL/GenBank/DDBJ databases">
        <title>Genome sequencing for Strongylocentrotus purpuratus.</title>
        <authorList>
            <person name="Murali S."/>
            <person name="Liu Y."/>
            <person name="Vee V."/>
            <person name="English A."/>
            <person name="Wang M."/>
            <person name="Skinner E."/>
            <person name="Han Y."/>
            <person name="Muzny D.M."/>
            <person name="Worley K.C."/>
            <person name="Gibbs R.A."/>
        </authorList>
    </citation>
    <scope>NUCLEOTIDE SEQUENCE</scope>
</reference>
<dbReference type="GO" id="GO:0032434">
    <property type="term" value="P:regulation of proteasomal ubiquitin-dependent protein catabolic process"/>
    <property type="evidence" value="ECO:0000318"/>
    <property type="project" value="GO_Central"/>
</dbReference>
<evidence type="ECO:0000259" key="5">
    <source>
        <dbReference type="PROSITE" id="PS51858"/>
    </source>
</evidence>
<dbReference type="InterPro" id="IPR013535">
    <property type="entry name" value="PUL_dom"/>
</dbReference>
<dbReference type="Proteomes" id="UP000007110">
    <property type="component" value="Unassembled WGS sequence"/>
</dbReference>
<dbReference type="InterPro" id="IPR011989">
    <property type="entry name" value="ARM-like"/>
</dbReference>